<evidence type="ECO:0000313" key="4">
    <source>
        <dbReference type="EMBL" id="KAK3931842.1"/>
    </source>
</evidence>
<feature type="compositionally biased region" description="Acidic residues" evidence="2">
    <location>
        <begin position="294"/>
        <end position="305"/>
    </location>
</feature>
<accession>A0AAE1I1L3</accession>
<sequence length="305" mass="33257">MAFRCIAFVLALLVAASAASSDIAKQVKETQQLGDSIPQLLQKQWTAKLAQQKKTISSAEAVLSKSLPGPVKEDVSAAIKQLNEVESKIEVALKKFVELQAKQAAEISKKYSTLLGQASNANGLISEADIHAVREESQKIVNSWVPALGKIHNEAHKQFETAFRSIAAKISKAKTPQIGDQIRVTIINLGAQLLNVLVGEQNADIKLLTVTQFNLYNEFFQKSESFLIDLSNRKVKNGVLTIPQSSSETPKPSTQKSNAKPKETQAEISGTTPKPKTATENEPSSQPSSSETTSSEEFDYDEYQN</sequence>
<evidence type="ECO:0000256" key="3">
    <source>
        <dbReference type="SAM" id="SignalP"/>
    </source>
</evidence>
<proteinExistence type="predicted"/>
<dbReference type="AlphaFoldDB" id="A0AAE1I1L3"/>
<evidence type="ECO:0000313" key="5">
    <source>
        <dbReference type="Proteomes" id="UP001219518"/>
    </source>
</evidence>
<feature type="chain" id="PRO_5041991203" evidence="3">
    <location>
        <begin position="19"/>
        <end position="305"/>
    </location>
</feature>
<keyword evidence="3" id="KW-0732">Signal</keyword>
<keyword evidence="5" id="KW-1185">Reference proteome</keyword>
<name>A0AAE1I1L3_9NEOP</name>
<comment type="caution">
    <text evidence="4">The sequence shown here is derived from an EMBL/GenBank/DDBJ whole genome shotgun (WGS) entry which is preliminary data.</text>
</comment>
<protein>
    <submittedName>
        <fullName evidence="4">Conotoxin Pu5.6</fullName>
    </submittedName>
</protein>
<gene>
    <name evidence="4" type="ORF">KUF71_009061</name>
</gene>
<feature type="region of interest" description="Disordered" evidence="2">
    <location>
        <begin position="241"/>
        <end position="305"/>
    </location>
</feature>
<evidence type="ECO:0000256" key="2">
    <source>
        <dbReference type="SAM" id="MobiDB-lite"/>
    </source>
</evidence>
<keyword evidence="1" id="KW-0175">Coiled coil</keyword>
<evidence type="ECO:0000256" key="1">
    <source>
        <dbReference type="SAM" id="Coils"/>
    </source>
</evidence>
<organism evidence="4 5">
    <name type="scientific">Frankliniella fusca</name>
    <dbReference type="NCBI Taxonomy" id="407009"/>
    <lineage>
        <taxon>Eukaryota</taxon>
        <taxon>Metazoa</taxon>
        <taxon>Ecdysozoa</taxon>
        <taxon>Arthropoda</taxon>
        <taxon>Hexapoda</taxon>
        <taxon>Insecta</taxon>
        <taxon>Pterygota</taxon>
        <taxon>Neoptera</taxon>
        <taxon>Paraneoptera</taxon>
        <taxon>Thysanoptera</taxon>
        <taxon>Terebrantia</taxon>
        <taxon>Thripoidea</taxon>
        <taxon>Thripidae</taxon>
        <taxon>Frankliniella</taxon>
    </lineage>
</organism>
<feature type="compositionally biased region" description="Polar residues" evidence="2">
    <location>
        <begin position="242"/>
        <end position="258"/>
    </location>
</feature>
<feature type="compositionally biased region" description="Low complexity" evidence="2">
    <location>
        <begin position="280"/>
        <end position="293"/>
    </location>
</feature>
<feature type="coiled-coil region" evidence="1">
    <location>
        <begin position="75"/>
        <end position="102"/>
    </location>
</feature>
<reference evidence="4" key="2">
    <citation type="journal article" date="2023" name="BMC Genomics">
        <title>Pest status, molecular evolution, and epigenetic factors derived from the genome assembly of Frankliniella fusca, a thysanopteran phytovirus vector.</title>
        <authorList>
            <person name="Catto M.A."/>
            <person name="Labadie P.E."/>
            <person name="Jacobson A.L."/>
            <person name="Kennedy G.G."/>
            <person name="Srinivasan R."/>
            <person name="Hunt B.G."/>
        </authorList>
    </citation>
    <scope>NUCLEOTIDE SEQUENCE</scope>
    <source>
        <strain evidence="4">PL_HMW_Pooled</strain>
    </source>
</reference>
<reference evidence="4" key="1">
    <citation type="submission" date="2021-07" db="EMBL/GenBank/DDBJ databases">
        <authorList>
            <person name="Catto M.A."/>
            <person name="Jacobson A."/>
            <person name="Kennedy G."/>
            <person name="Labadie P."/>
            <person name="Hunt B.G."/>
            <person name="Srinivasan R."/>
        </authorList>
    </citation>
    <scope>NUCLEOTIDE SEQUENCE</scope>
    <source>
        <strain evidence="4">PL_HMW_Pooled</strain>
        <tissue evidence="4">Head</tissue>
    </source>
</reference>
<dbReference type="EMBL" id="JAHWGI010001430">
    <property type="protein sequence ID" value="KAK3931842.1"/>
    <property type="molecule type" value="Genomic_DNA"/>
</dbReference>
<feature type="signal peptide" evidence="3">
    <location>
        <begin position="1"/>
        <end position="18"/>
    </location>
</feature>
<dbReference type="Proteomes" id="UP001219518">
    <property type="component" value="Unassembled WGS sequence"/>
</dbReference>